<dbReference type="OrthoDB" id="9776369at2"/>
<gene>
    <name evidence="7" type="ORF">FPZ12_008605</name>
</gene>
<proteinExistence type="inferred from homology"/>
<dbReference type="EMBL" id="VMNW02000008">
    <property type="protein sequence ID" value="KAA9164062.1"/>
    <property type="molecule type" value="Genomic_DNA"/>
</dbReference>
<protein>
    <submittedName>
        <fullName evidence="7">ABC transporter ATP-binding protein</fullName>
    </submittedName>
</protein>
<keyword evidence="4 7" id="KW-0067">ATP-binding</keyword>
<dbReference type="GO" id="GO:0015807">
    <property type="term" value="P:L-amino acid transport"/>
    <property type="evidence" value="ECO:0007669"/>
    <property type="project" value="TreeGrafter"/>
</dbReference>
<dbReference type="PROSITE" id="PS50893">
    <property type="entry name" value="ABC_TRANSPORTER_2"/>
    <property type="match status" value="1"/>
</dbReference>
<dbReference type="GO" id="GO:0015658">
    <property type="term" value="F:branched-chain amino acid transmembrane transporter activity"/>
    <property type="evidence" value="ECO:0007669"/>
    <property type="project" value="TreeGrafter"/>
</dbReference>
<dbReference type="SUPFAM" id="SSF52540">
    <property type="entry name" value="P-loop containing nucleoside triphosphate hydrolases"/>
    <property type="match status" value="1"/>
</dbReference>
<sequence length="239" mass="25451">MNAEPILQVDDVRAGYGDLTVIWDLSLTLRRGRTTALLGRNGAGKTTLLSAIAGLLPLGHGRILFGGTDISHASPWNRTRAGLAFVQEGKRVLRNLTVHENLLLGLRKGPGKQESRDILETAYDRFPALRDRRGAKTGTLSGGQQQMVALATAMVSRPSVLLIDEPSSGLAPVVVDEVFRAVEQFKQDGTAVLLVEQLVDEVLSGYADDVVVLDQGKVALSGVAGEIAAEEVLAGVHGR</sequence>
<accession>A0A5N0VHB1</accession>
<dbReference type="InterPro" id="IPR003439">
    <property type="entry name" value="ABC_transporter-like_ATP-bd"/>
</dbReference>
<evidence type="ECO:0000256" key="3">
    <source>
        <dbReference type="ARBA" id="ARBA00022741"/>
    </source>
</evidence>
<dbReference type="PROSITE" id="PS00211">
    <property type="entry name" value="ABC_TRANSPORTER_1"/>
    <property type="match status" value="1"/>
</dbReference>
<keyword evidence="2" id="KW-0813">Transport</keyword>
<keyword evidence="3" id="KW-0547">Nucleotide-binding</keyword>
<evidence type="ECO:0000313" key="8">
    <source>
        <dbReference type="Proteomes" id="UP000319769"/>
    </source>
</evidence>
<dbReference type="PANTHER" id="PTHR43820:SF5">
    <property type="entry name" value="HIGH-AFFINITY BRANCHED-CHAIN AMINO ACID TRANSPORT ATP-BINDING PROTEIN"/>
    <property type="match status" value="1"/>
</dbReference>
<dbReference type="RefSeq" id="WP_144754457.1">
    <property type="nucleotide sequence ID" value="NZ_VMNW02000008.1"/>
</dbReference>
<feature type="domain" description="ABC transporter" evidence="6">
    <location>
        <begin position="7"/>
        <end position="236"/>
    </location>
</feature>
<dbReference type="Proteomes" id="UP000319769">
    <property type="component" value="Unassembled WGS sequence"/>
</dbReference>
<dbReference type="GO" id="GO:0016887">
    <property type="term" value="F:ATP hydrolysis activity"/>
    <property type="evidence" value="ECO:0007669"/>
    <property type="project" value="InterPro"/>
</dbReference>
<evidence type="ECO:0000256" key="1">
    <source>
        <dbReference type="ARBA" id="ARBA00005417"/>
    </source>
</evidence>
<dbReference type="SMART" id="SM00382">
    <property type="entry name" value="AAA"/>
    <property type="match status" value="1"/>
</dbReference>
<dbReference type="PANTHER" id="PTHR43820">
    <property type="entry name" value="HIGH-AFFINITY BRANCHED-CHAIN AMINO ACID TRANSPORT ATP-BINDING PROTEIN LIVF"/>
    <property type="match status" value="1"/>
</dbReference>
<reference evidence="7" key="1">
    <citation type="submission" date="2019-09" db="EMBL/GenBank/DDBJ databases">
        <authorList>
            <person name="Teo W.F.A."/>
            <person name="Duangmal K."/>
        </authorList>
    </citation>
    <scope>NUCLEOTIDE SEQUENCE [LARGE SCALE GENOMIC DNA]</scope>
    <source>
        <strain evidence="7">K81G1</strain>
    </source>
</reference>
<name>A0A5N0VHB1_9PSEU</name>
<evidence type="ECO:0000259" key="6">
    <source>
        <dbReference type="PROSITE" id="PS50893"/>
    </source>
</evidence>
<dbReference type="InterPro" id="IPR052156">
    <property type="entry name" value="BCAA_Transport_ATP-bd_LivF"/>
</dbReference>
<dbReference type="CDD" id="cd03224">
    <property type="entry name" value="ABC_TM1139_LivF_branched"/>
    <property type="match status" value="1"/>
</dbReference>
<organism evidence="7 8">
    <name type="scientific">Amycolatopsis acidicola</name>
    <dbReference type="NCBI Taxonomy" id="2596893"/>
    <lineage>
        <taxon>Bacteria</taxon>
        <taxon>Bacillati</taxon>
        <taxon>Actinomycetota</taxon>
        <taxon>Actinomycetes</taxon>
        <taxon>Pseudonocardiales</taxon>
        <taxon>Pseudonocardiaceae</taxon>
        <taxon>Amycolatopsis</taxon>
    </lineage>
</organism>
<evidence type="ECO:0000256" key="4">
    <source>
        <dbReference type="ARBA" id="ARBA00022840"/>
    </source>
</evidence>
<keyword evidence="8" id="KW-1185">Reference proteome</keyword>
<evidence type="ECO:0000313" key="7">
    <source>
        <dbReference type="EMBL" id="KAA9164062.1"/>
    </source>
</evidence>
<dbReference type="Gene3D" id="3.40.50.300">
    <property type="entry name" value="P-loop containing nucleotide triphosphate hydrolases"/>
    <property type="match status" value="1"/>
</dbReference>
<dbReference type="AlphaFoldDB" id="A0A5N0VHB1"/>
<evidence type="ECO:0000256" key="5">
    <source>
        <dbReference type="ARBA" id="ARBA00022970"/>
    </source>
</evidence>
<dbReference type="Pfam" id="PF00005">
    <property type="entry name" value="ABC_tran"/>
    <property type="match status" value="1"/>
</dbReference>
<dbReference type="InterPro" id="IPR003593">
    <property type="entry name" value="AAA+_ATPase"/>
</dbReference>
<comment type="caution">
    <text evidence="7">The sequence shown here is derived from an EMBL/GenBank/DDBJ whole genome shotgun (WGS) entry which is preliminary data.</text>
</comment>
<evidence type="ECO:0000256" key="2">
    <source>
        <dbReference type="ARBA" id="ARBA00022448"/>
    </source>
</evidence>
<keyword evidence="5" id="KW-0029">Amino-acid transport</keyword>
<dbReference type="InterPro" id="IPR027417">
    <property type="entry name" value="P-loop_NTPase"/>
</dbReference>
<dbReference type="GO" id="GO:0005524">
    <property type="term" value="F:ATP binding"/>
    <property type="evidence" value="ECO:0007669"/>
    <property type="project" value="UniProtKB-KW"/>
</dbReference>
<comment type="similarity">
    <text evidence="1">Belongs to the ABC transporter superfamily.</text>
</comment>
<dbReference type="InterPro" id="IPR017871">
    <property type="entry name" value="ABC_transporter-like_CS"/>
</dbReference>